<keyword evidence="10" id="KW-1185">Reference proteome</keyword>
<evidence type="ECO:0000256" key="1">
    <source>
        <dbReference type="ARBA" id="ARBA00004123"/>
    </source>
</evidence>
<organism evidence="9 10">
    <name type="scientific">Urochloa decumbens</name>
    <dbReference type="NCBI Taxonomy" id="240449"/>
    <lineage>
        <taxon>Eukaryota</taxon>
        <taxon>Viridiplantae</taxon>
        <taxon>Streptophyta</taxon>
        <taxon>Embryophyta</taxon>
        <taxon>Tracheophyta</taxon>
        <taxon>Spermatophyta</taxon>
        <taxon>Magnoliopsida</taxon>
        <taxon>Liliopsida</taxon>
        <taxon>Poales</taxon>
        <taxon>Poaceae</taxon>
        <taxon>PACMAD clade</taxon>
        <taxon>Panicoideae</taxon>
        <taxon>Panicodae</taxon>
        <taxon>Paniceae</taxon>
        <taxon>Melinidinae</taxon>
        <taxon>Urochloa</taxon>
    </lineage>
</organism>
<comment type="similarity">
    <text evidence="3">Belongs to the exportin family.</text>
</comment>
<dbReference type="Proteomes" id="UP001497457">
    <property type="component" value="Chromosome 35b"/>
</dbReference>
<evidence type="ECO:0000256" key="5">
    <source>
        <dbReference type="ARBA" id="ARBA00022490"/>
    </source>
</evidence>
<evidence type="ECO:0000256" key="6">
    <source>
        <dbReference type="ARBA" id="ARBA00022927"/>
    </source>
</evidence>
<dbReference type="Pfam" id="PF03810">
    <property type="entry name" value="IBN_N"/>
    <property type="match status" value="1"/>
</dbReference>
<evidence type="ECO:0000256" key="7">
    <source>
        <dbReference type="ARBA" id="ARBA00023242"/>
    </source>
</evidence>
<evidence type="ECO:0000256" key="4">
    <source>
        <dbReference type="ARBA" id="ARBA00022448"/>
    </source>
</evidence>
<gene>
    <name evidence="9" type="ORF">URODEC1_LOCUS90763</name>
</gene>
<dbReference type="GO" id="GO:0015031">
    <property type="term" value="P:protein transport"/>
    <property type="evidence" value="ECO:0007669"/>
    <property type="project" value="UniProtKB-KW"/>
</dbReference>
<evidence type="ECO:0000313" key="9">
    <source>
        <dbReference type="EMBL" id="CAL5048991.1"/>
    </source>
</evidence>
<proteinExistence type="inferred from homology"/>
<evidence type="ECO:0000256" key="3">
    <source>
        <dbReference type="ARBA" id="ARBA00009466"/>
    </source>
</evidence>
<evidence type="ECO:0000313" key="10">
    <source>
        <dbReference type="Proteomes" id="UP001497457"/>
    </source>
</evidence>
<dbReference type="GO" id="GO:0005634">
    <property type="term" value="C:nucleus"/>
    <property type="evidence" value="ECO:0007669"/>
    <property type="project" value="UniProtKB-SubCell"/>
</dbReference>
<dbReference type="PANTHER" id="PTHR12596">
    <property type="entry name" value="EXPORTIN 4,7-RELATED"/>
    <property type="match status" value="1"/>
</dbReference>
<dbReference type="InterPro" id="IPR001494">
    <property type="entry name" value="Importin-beta_N"/>
</dbReference>
<dbReference type="InterPro" id="IPR044189">
    <property type="entry name" value="XPO4/7-like"/>
</dbReference>
<dbReference type="InterPro" id="IPR057947">
    <property type="entry name" value="TPR_XPO7/RBP17"/>
</dbReference>
<dbReference type="InterPro" id="IPR011989">
    <property type="entry name" value="ARM-like"/>
</dbReference>
<dbReference type="PANTHER" id="PTHR12596:SF2">
    <property type="entry name" value="EXPORTIN-7 ISOFORM X1"/>
    <property type="match status" value="1"/>
</dbReference>
<dbReference type="SUPFAM" id="SSF48371">
    <property type="entry name" value="ARM repeat"/>
    <property type="match status" value="1"/>
</dbReference>
<sequence length="1052" mass="119562">MESLAQLEVLCEKLYNSRDSAERAHAESTLKCFSENSEYISQCQYILDNASTPYALMLASSSLLKQVSDRSLSLQLRLDIRSYVINYLAARGPKLQNFVIVSLIQLVCRITKFGWFDDDRFRETVKEATDFLGLASQDHYFIGLKILNNLVTEMNQTNPAMPVTLHRKIASSFKDQFLLQIFQISLTSLNQLKSEAPDDFGHVPLELALKCLSFDFVGSPVDESSEEFGTVQLPAAWRPLLQDPSTVQIFFDYYKVNDTRVSKEALECLVRLASVRRSIFVEDPARSQFLSHLMSGTKEILQTGQGLADHDNYHEFCRLLGRFKVNYQLAELLSVEFYGEWIGLVAEFTTRSLLSWQWASNSVYYLLSLWSRLVTSVPYLKGETPSLLDETVPKITEGFITSRINSVQAILADNSLENPLDSVEVLQDQLEFLPYLCRFQYQNSSAYIINIMEPLLQAYTERSRLPAPGDADELSVIEGQIAWMVHIIAAILKVRQTVGVSQESQELIDAELSARVLQLISVTDTGAHTQRYRELSKQRLDRAILIFVQNFRRSYVGDQSMHSSKQLYTRLSELLGLNDHLVLLNVIVGKIATNLKCYAECEDVIDHTLSLFLELASGYMTGKLLLKLESVKFIIANHSENFPFLAEYRCSRSRTTFYYILGSLVFMEDSPIKFRTFMEPLQQVAFNLEATPDAAFWTDVAKRAFIGWMRDLQGIAMATNSRKTYGHLFDWLYPSRMPLLLRAITLWADEPEVTTPLLKFMCEFVLNKAQRLTFDSASPNGILLFREVSKIIVAYGSRILLLPNGTDIYGSKYKGIWISLMILSRALCGNYVNFGVFELYGDRALADALDVSLKMTLSVPLSDILAFRKLSKAYFGYMEVLFNHHIKFVLNLDTNTFVHIVSSLESGLKGLDTGISTQCACAIDSLAAFYFNNITAGDAPPSPAALNLARHIGEFPNLFPQILRTLFEIILFEDVGNQWSLSRPILSLIMTSEQMFSDLRAHLLASQPVNQQQRLSQCLDKLMTDVNRNLEPKNRDRFTQNLTTFKHDFRMK</sequence>
<dbReference type="InterPro" id="IPR016024">
    <property type="entry name" value="ARM-type_fold"/>
</dbReference>
<dbReference type="GO" id="GO:0005737">
    <property type="term" value="C:cytoplasm"/>
    <property type="evidence" value="ECO:0007669"/>
    <property type="project" value="UniProtKB-SubCell"/>
</dbReference>
<reference evidence="10" key="1">
    <citation type="submission" date="2024-06" db="EMBL/GenBank/DDBJ databases">
        <authorList>
            <person name="Ryan C."/>
        </authorList>
    </citation>
    <scope>NUCLEOTIDE SEQUENCE [LARGE SCALE GENOMIC DNA]</scope>
</reference>
<evidence type="ECO:0000259" key="8">
    <source>
        <dbReference type="SMART" id="SM00913"/>
    </source>
</evidence>
<evidence type="ECO:0000256" key="2">
    <source>
        <dbReference type="ARBA" id="ARBA00004496"/>
    </source>
</evidence>
<keyword evidence="4" id="KW-0813">Transport</keyword>
<name>A0ABC9E241_9POAL</name>
<keyword evidence="5" id="KW-0963">Cytoplasm</keyword>
<reference evidence="9 10" key="2">
    <citation type="submission" date="2024-10" db="EMBL/GenBank/DDBJ databases">
        <authorList>
            <person name="Ryan C."/>
        </authorList>
    </citation>
    <scope>NUCLEOTIDE SEQUENCE [LARGE SCALE GENOMIC DNA]</scope>
</reference>
<keyword evidence="7" id="KW-0539">Nucleus</keyword>
<accession>A0ABC9E241</accession>
<keyword evidence="6" id="KW-0653">Protein transport</keyword>
<dbReference type="AlphaFoldDB" id="A0ABC9E241"/>
<comment type="subcellular location">
    <subcellularLocation>
        <location evidence="2">Cytoplasm</location>
    </subcellularLocation>
    <subcellularLocation>
        <location evidence="1">Nucleus</location>
    </subcellularLocation>
</comment>
<dbReference type="FunFam" id="1.25.10.10:FF:000263">
    <property type="entry name" value="ARM repeat superfamily protein"/>
    <property type="match status" value="1"/>
</dbReference>
<dbReference type="FunFam" id="1.25.10.10:FF:000158">
    <property type="entry name" value="ARM repeat superfamily protein"/>
    <property type="match status" value="1"/>
</dbReference>
<dbReference type="EMBL" id="OZ075145">
    <property type="protein sequence ID" value="CAL5048991.1"/>
    <property type="molecule type" value="Genomic_DNA"/>
</dbReference>
<dbReference type="Gene3D" id="1.25.10.10">
    <property type="entry name" value="Leucine-rich Repeat Variant"/>
    <property type="match status" value="2"/>
</dbReference>
<dbReference type="Pfam" id="PF25795">
    <property type="entry name" value="TPR_XPO7"/>
    <property type="match status" value="1"/>
</dbReference>
<protein>
    <recommendedName>
        <fullName evidence="8">Importin N-terminal domain-containing protein</fullName>
    </recommendedName>
</protein>
<dbReference type="SMART" id="SM00913">
    <property type="entry name" value="IBN_N"/>
    <property type="match status" value="1"/>
</dbReference>
<feature type="domain" description="Importin N-terminal" evidence="8">
    <location>
        <begin position="26"/>
        <end position="90"/>
    </location>
</feature>